<protein>
    <submittedName>
        <fullName evidence="1">Uncharacterized protein</fullName>
    </submittedName>
</protein>
<keyword evidence="2" id="KW-1185">Reference proteome</keyword>
<dbReference type="Proteomes" id="UP001054837">
    <property type="component" value="Unassembled WGS sequence"/>
</dbReference>
<reference evidence="1 2" key="1">
    <citation type="submission" date="2021-06" db="EMBL/GenBank/DDBJ databases">
        <title>Caerostris darwini draft genome.</title>
        <authorList>
            <person name="Kono N."/>
            <person name="Arakawa K."/>
        </authorList>
    </citation>
    <scope>NUCLEOTIDE SEQUENCE [LARGE SCALE GENOMIC DNA]</scope>
</reference>
<evidence type="ECO:0000313" key="2">
    <source>
        <dbReference type="Proteomes" id="UP001054837"/>
    </source>
</evidence>
<evidence type="ECO:0000313" key="1">
    <source>
        <dbReference type="EMBL" id="GIY33790.1"/>
    </source>
</evidence>
<dbReference type="EMBL" id="BPLQ01007986">
    <property type="protein sequence ID" value="GIY33790.1"/>
    <property type="molecule type" value="Genomic_DNA"/>
</dbReference>
<organism evidence="1 2">
    <name type="scientific">Caerostris darwini</name>
    <dbReference type="NCBI Taxonomy" id="1538125"/>
    <lineage>
        <taxon>Eukaryota</taxon>
        <taxon>Metazoa</taxon>
        <taxon>Ecdysozoa</taxon>
        <taxon>Arthropoda</taxon>
        <taxon>Chelicerata</taxon>
        <taxon>Arachnida</taxon>
        <taxon>Araneae</taxon>
        <taxon>Araneomorphae</taxon>
        <taxon>Entelegynae</taxon>
        <taxon>Araneoidea</taxon>
        <taxon>Araneidae</taxon>
        <taxon>Caerostris</taxon>
    </lineage>
</organism>
<comment type="caution">
    <text evidence="1">The sequence shown here is derived from an EMBL/GenBank/DDBJ whole genome shotgun (WGS) entry which is preliminary data.</text>
</comment>
<name>A0AAV4SJ19_9ARAC</name>
<accession>A0AAV4SJ19</accession>
<proteinExistence type="predicted"/>
<gene>
    <name evidence="1" type="ORF">CDAR_587451</name>
</gene>
<dbReference type="AlphaFoldDB" id="A0AAV4SJ19"/>
<sequence>MTASSRVLNKCVPILRLTNKNQPTFPEKQVRYVLVTPVQDERLLLWSKWLEQTHMDDWRNATHKYLIMTLSFSLRASCTLGSESSRCSSGESLPQSILEQRSIQVCSQNSFKRNAWAMKR</sequence>